<feature type="disulfide bond" evidence="2">
    <location>
        <begin position="54"/>
        <end position="72"/>
    </location>
</feature>
<evidence type="ECO:0000313" key="5">
    <source>
        <dbReference type="Proteomes" id="UP001519460"/>
    </source>
</evidence>
<accession>A0ABD0JJU0</accession>
<keyword evidence="5" id="KW-1185">Reference proteome</keyword>
<dbReference type="AlphaFoldDB" id="A0ABD0JJU0"/>
<name>A0ABD0JJU0_9CAEN</name>
<dbReference type="PROSITE" id="PS50068">
    <property type="entry name" value="LDLRA_2"/>
    <property type="match status" value="1"/>
</dbReference>
<comment type="caution">
    <text evidence="4">The sequence shown here is derived from an EMBL/GenBank/DDBJ whole genome shotgun (WGS) entry which is preliminary data.</text>
</comment>
<keyword evidence="3" id="KW-0732">Signal</keyword>
<feature type="signal peptide" evidence="3">
    <location>
        <begin position="1"/>
        <end position="19"/>
    </location>
</feature>
<dbReference type="Pfam" id="PF00057">
    <property type="entry name" value="Ldl_recept_a"/>
    <property type="match status" value="1"/>
</dbReference>
<dbReference type="InterPro" id="IPR002172">
    <property type="entry name" value="LDrepeatLR_classA_rpt"/>
</dbReference>
<proteinExistence type="predicted"/>
<gene>
    <name evidence="4" type="ORF">BaRGS_00034030</name>
</gene>
<dbReference type="Proteomes" id="UP001519460">
    <property type="component" value="Unassembled WGS sequence"/>
</dbReference>
<dbReference type="SMART" id="SM00192">
    <property type="entry name" value="LDLa"/>
    <property type="match status" value="1"/>
</dbReference>
<evidence type="ECO:0000313" key="4">
    <source>
        <dbReference type="EMBL" id="KAK7474737.1"/>
    </source>
</evidence>
<dbReference type="InterPro" id="IPR036055">
    <property type="entry name" value="LDL_receptor-like_sf"/>
</dbReference>
<dbReference type="PROSITE" id="PS01209">
    <property type="entry name" value="LDLRA_1"/>
    <property type="match status" value="1"/>
</dbReference>
<protein>
    <submittedName>
        <fullName evidence="4">Uncharacterized protein</fullName>
    </submittedName>
</protein>
<dbReference type="CDD" id="cd00112">
    <property type="entry name" value="LDLa"/>
    <property type="match status" value="1"/>
</dbReference>
<evidence type="ECO:0000256" key="1">
    <source>
        <dbReference type="ARBA" id="ARBA00023157"/>
    </source>
</evidence>
<evidence type="ECO:0000256" key="3">
    <source>
        <dbReference type="SAM" id="SignalP"/>
    </source>
</evidence>
<feature type="disulfide bond" evidence="2">
    <location>
        <begin position="47"/>
        <end position="59"/>
    </location>
</feature>
<keyword evidence="1 2" id="KW-1015">Disulfide bond</keyword>
<dbReference type="InterPro" id="IPR023415">
    <property type="entry name" value="LDLR_class-A_CS"/>
</dbReference>
<dbReference type="Gene3D" id="4.10.400.10">
    <property type="entry name" value="Low-density Lipoprotein Receptor"/>
    <property type="match status" value="1"/>
</dbReference>
<feature type="chain" id="PRO_5044867327" evidence="3">
    <location>
        <begin position="20"/>
        <end position="129"/>
    </location>
</feature>
<sequence length="129" mass="14598">MVSLKVIALLVVVAVVAEAAHTKKGFKNFQEAPRKARSFKRQDKVQCPAGEVQCDNFLCIEETWLCDEDNDCRDGWDEKNCTTLHPSLCGDMMTVHDCALMNDTVNPICLNQENGFKFCRKFCGFCMHT</sequence>
<evidence type="ECO:0000256" key="2">
    <source>
        <dbReference type="PROSITE-ProRule" id="PRU00124"/>
    </source>
</evidence>
<feature type="disulfide bond" evidence="2">
    <location>
        <begin position="66"/>
        <end position="81"/>
    </location>
</feature>
<organism evidence="4 5">
    <name type="scientific">Batillaria attramentaria</name>
    <dbReference type="NCBI Taxonomy" id="370345"/>
    <lineage>
        <taxon>Eukaryota</taxon>
        <taxon>Metazoa</taxon>
        <taxon>Spiralia</taxon>
        <taxon>Lophotrochozoa</taxon>
        <taxon>Mollusca</taxon>
        <taxon>Gastropoda</taxon>
        <taxon>Caenogastropoda</taxon>
        <taxon>Sorbeoconcha</taxon>
        <taxon>Cerithioidea</taxon>
        <taxon>Batillariidae</taxon>
        <taxon>Batillaria</taxon>
    </lineage>
</organism>
<dbReference type="SUPFAM" id="SSF57424">
    <property type="entry name" value="LDL receptor-like module"/>
    <property type="match status" value="1"/>
</dbReference>
<reference evidence="4 5" key="1">
    <citation type="journal article" date="2023" name="Sci. Data">
        <title>Genome assembly of the Korean intertidal mud-creeper Batillaria attramentaria.</title>
        <authorList>
            <person name="Patra A.K."/>
            <person name="Ho P.T."/>
            <person name="Jun S."/>
            <person name="Lee S.J."/>
            <person name="Kim Y."/>
            <person name="Won Y.J."/>
        </authorList>
    </citation>
    <scope>NUCLEOTIDE SEQUENCE [LARGE SCALE GENOMIC DNA]</scope>
    <source>
        <strain evidence="4">Wonlab-2016</strain>
    </source>
</reference>
<dbReference type="EMBL" id="JACVVK020000427">
    <property type="protein sequence ID" value="KAK7474737.1"/>
    <property type="molecule type" value="Genomic_DNA"/>
</dbReference>